<dbReference type="GeneID" id="19463516"/>
<dbReference type="eggNOG" id="ENOG502QZJZ">
    <property type="taxonomic scope" value="Eukaryota"/>
</dbReference>
<gene>
    <name evidence="9" type="ORF">GLAREA_04461</name>
</gene>
<dbReference type="CDD" id="cd12148">
    <property type="entry name" value="fungal_TF_MHR"/>
    <property type="match status" value="1"/>
</dbReference>
<keyword evidence="2" id="KW-0479">Metal-binding</keyword>
<dbReference type="Gene3D" id="4.10.240.10">
    <property type="entry name" value="Zn(2)-C6 fungal-type DNA-binding domain"/>
    <property type="match status" value="1"/>
</dbReference>
<reference evidence="9 10" key="1">
    <citation type="journal article" date="2013" name="BMC Genomics">
        <title>Genomics-driven discovery of the pneumocandin biosynthetic gene cluster in the fungus Glarea lozoyensis.</title>
        <authorList>
            <person name="Chen L."/>
            <person name="Yue Q."/>
            <person name="Zhang X."/>
            <person name="Xiang M."/>
            <person name="Wang C."/>
            <person name="Li S."/>
            <person name="Che Y."/>
            <person name="Ortiz-Lopez F.J."/>
            <person name="Bills G.F."/>
            <person name="Liu X."/>
            <person name="An Z."/>
        </authorList>
    </citation>
    <scope>NUCLEOTIDE SEQUENCE [LARGE SCALE GENOMIC DNA]</scope>
    <source>
        <strain evidence="10">ATCC 20868 / MF5171</strain>
    </source>
</reference>
<sequence>MARHSIETSPQGSEKRARLSCVNCRKRKVKCDRKEPHCTACEKHQEQCQYPLERKRVVRRSAYKDMATRLAKMERLISDFAHNGPDDSASPAVSDASHDTPVRQRSVKRGPSIVMESSPIEETDFAWSIPEHEQTPHDVNLNTALIRQRHDVIETEEGYQGACSIFSRKGVEWVNLLVGDDSFGQMMSNFNPVRKTRDLQFMADRTPLPPNEVLIACAKTYFQQLNKDIHLFREEVIMGGLESYLAGNPNSSLGWYAAMNIMVAHCLRHETDITSMFDNKYHYDHYVYNAMSLIPTMMLSPVDEVSVGALLSIVLYFMFGFENVPATTILGTAIQQILIAKYHYNVKAPGCSEEDFQQRRRLFWNAYLLDVDLSLRLTKPPVHSLHQIIELPPEIPSDGIGLVTVSGHSFHFLREHVRLAKIQSKAYALLYSDTSVLKSPEQLYDDIVELDEELHEWKDNVPEPLRPQNPLDKLGSDNLMFLTVLHYTYFQLIIVVHSVVFHGWTTQNPSDREEKIVGSVTLCVGAARASIALLNYHDNSHPFTRYLLNHVAWSVDILFMNILQNKTNPRVIKDLKLLEKIVTFYQKYDPERDSNPSYQLTKTMLLVATRAVRNAQGDQVTASIGQQFSNLDIKDTPMENPEIVPVTMTQSGFPPMPANGSGLNNGFYNMPFIESEWMMPLGFQREYWQDPWANVFQDPETYDMGLP</sequence>
<evidence type="ECO:0000259" key="8">
    <source>
        <dbReference type="PROSITE" id="PS50048"/>
    </source>
</evidence>
<dbReference type="CDD" id="cd00067">
    <property type="entry name" value="GAL4"/>
    <property type="match status" value="1"/>
</dbReference>
<dbReference type="InterPro" id="IPR001138">
    <property type="entry name" value="Zn2Cys6_DnaBD"/>
</dbReference>
<feature type="region of interest" description="Disordered" evidence="7">
    <location>
        <begin position="81"/>
        <end position="108"/>
    </location>
</feature>
<dbReference type="OMA" id="EHPADGY"/>
<dbReference type="HOGENOM" id="CLU_023798_0_0_1"/>
<evidence type="ECO:0000256" key="2">
    <source>
        <dbReference type="ARBA" id="ARBA00022723"/>
    </source>
</evidence>
<protein>
    <submittedName>
        <fullName evidence="9">Zn2/Cys6 DNA-binding protein</fullName>
    </submittedName>
</protein>
<dbReference type="SMART" id="SM00066">
    <property type="entry name" value="GAL4"/>
    <property type="match status" value="1"/>
</dbReference>
<dbReference type="GO" id="GO:0000981">
    <property type="term" value="F:DNA-binding transcription factor activity, RNA polymerase II-specific"/>
    <property type="evidence" value="ECO:0007669"/>
    <property type="project" value="InterPro"/>
</dbReference>
<dbReference type="GO" id="GO:0006351">
    <property type="term" value="P:DNA-templated transcription"/>
    <property type="evidence" value="ECO:0007669"/>
    <property type="project" value="InterPro"/>
</dbReference>
<name>S3CPQ0_GLAL2</name>
<dbReference type="Pfam" id="PF04082">
    <property type="entry name" value="Fungal_trans"/>
    <property type="match status" value="1"/>
</dbReference>
<evidence type="ECO:0000256" key="6">
    <source>
        <dbReference type="ARBA" id="ARBA00023242"/>
    </source>
</evidence>
<accession>S3CPQ0</accession>
<dbReference type="Proteomes" id="UP000016922">
    <property type="component" value="Unassembled WGS sequence"/>
</dbReference>
<dbReference type="PANTHER" id="PTHR46910:SF37">
    <property type="entry name" value="ZN(II)2CYS6 TRANSCRIPTION FACTOR (EUROFUNG)"/>
    <property type="match status" value="1"/>
</dbReference>
<dbReference type="PANTHER" id="PTHR46910">
    <property type="entry name" value="TRANSCRIPTION FACTOR PDR1"/>
    <property type="match status" value="1"/>
</dbReference>
<dbReference type="GO" id="GO:0005634">
    <property type="term" value="C:nucleus"/>
    <property type="evidence" value="ECO:0007669"/>
    <property type="project" value="UniProtKB-SubCell"/>
</dbReference>
<evidence type="ECO:0000256" key="7">
    <source>
        <dbReference type="SAM" id="MobiDB-lite"/>
    </source>
</evidence>
<evidence type="ECO:0000256" key="1">
    <source>
        <dbReference type="ARBA" id="ARBA00004123"/>
    </source>
</evidence>
<dbReference type="PROSITE" id="PS00463">
    <property type="entry name" value="ZN2_CY6_FUNGAL_1"/>
    <property type="match status" value="1"/>
</dbReference>
<keyword evidence="3" id="KW-0805">Transcription regulation</keyword>
<keyword evidence="5" id="KW-0804">Transcription</keyword>
<dbReference type="STRING" id="1116229.S3CPQ0"/>
<dbReference type="GO" id="GO:0003677">
    <property type="term" value="F:DNA binding"/>
    <property type="evidence" value="ECO:0007669"/>
    <property type="project" value="UniProtKB-KW"/>
</dbReference>
<dbReference type="Pfam" id="PF00172">
    <property type="entry name" value="Zn_clus"/>
    <property type="match status" value="1"/>
</dbReference>
<dbReference type="EMBL" id="KE145369">
    <property type="protein sequence ID" value="EPE27670.1"/>
    <property type="molecule type" value="Genomic_DNA"/>
</dbReference>
<dbReference type="InterPro" id="IPR036864">
    <property type="entry name" value="Zn2-C6_fun-type_DNA-bd_sf"/>
</dbReference>
<dbReference type="KEGG" id="glz:GLAREA_04461"/>
<keyword evidence="10" id="KW-1185">Reference proteome</keyword>
<keyword evidence="4 9" id="KW-0238">DNA-binding</keyword>
<feature type="compositionally biased region" description="Low complexity" evidence="7">
    <location>
        <begin position="86"/>
        <end position="95"/>
    </location>
</feature>
<dbReference type="SMART" id="SM00906">
    <property type="entry name" value="Fungal_trans"/>
    <property type="match status" value="1"/>
</dbReference>
<evidence type="ECO:0000256" key="5">
    <source>
        <dbReference type="ARBA" id="ARBA00023163"/>
    </source>
</evidence>
<feature type="domain" description="Zn(2)-C6 fungal-type" evidence="8">
    <location>
        <begin position="20"/>
        <end position="50"/>
    </location>
</feature>
<dbReference type="PROSITE" id="PS50048">
    <property type="entry name" value="ZN2_CY6_FUNGAL_2"/>
    <property type="match status" value="1"/>
</dbReference>
<comment type="subcellular location">
    <subcellularLocation>
        <location evidence="1">Nucleus</location>
    </subcellularLocation>
</comment>
<evidence type="ECO:0000256" key="4">
    <source>
        <dbReference type="ARBA" id="ARBA00023125"/>
    </source>
</evidence>
<dbReference type="AlphaFoldDB" id="S3CPQ0"/>
<dbReference type="RefSeq" id="XP_008085029.1">
    <property type="nucleotide sequence ID" value="XM_008086838.1"/>
</dbReference>
<organism evidence="9 10">
    <name type="scientific">Glarea lozoyensis (strain ATCC 20868 / MF5171)</name>
    <dbReference type="NCBI Taxonomy" id="1116229"/>
    <lineage>
        <taxon>Eukaryota</taxon>
        <taxon>Fungi</taxon>
        <taxon>Dikarya</taxon>
        <taxon>Ascomycota</taxon>
        <taxon>Pezizomycotina</taxon>
        <taxon>Leotiomycetes</taxon>
        <taxon>Helotiales</taxon>
        <taxon>Helotiaceae</taxon>
        <taxon>Glarea</taxon>
    </lineage>
</organism>
<dbReference type="InterPro" id="IPR050987">
    <property type="entry name" value="AtrR-like"/>
</dbReference>
<keyword evidence="6" id="KW-0539">Nucleus</keyword>
<evidence type="ECO:0000313" key="9">
    <source>
        <dbReference type="EMBL" id="EPE27670.1"/>
    </source>
</evidence>
<evidence type="ECO:0000256" key="3">
    <source>
        <dbReference type="ARBA" id="ARBA00023015"/>
    </source>
</evidence>
<dbReference type="InterPro" id="IPR007219">
    <property type="entry name" value="XnlR_reg_dom"/>
</dbReference>
<dbReference type="SUPFAM" id="SSF57701">
    <property type="entry name" value="Zn2/Cys6 DNA-binding domain"/>
    <property type="match status" value="1"/>
</dbReference>
<evidence type="ECO:0000313" key="10">
    <source>
        <dbReference type="Proteomes" id="UP000016922"/>
    </source>
</evidence>
<proteinExistence type="predicted"/>
<dbReference type="GO" id="GO:0008270">
    <property type="term" value="F:zinc ion binding"/>
    <property type="evidence" value="ECO:0007669"/>
    <property type="project" value="InterPro"/>
</dbReference>
<dbReference type="OrthoDB" id="4116913at2759"/>